<keyword evidence="1" id="KW-1185">Reference proteome</keyword>
<dbReference type="Proteomes" id="UP001732720">
    <property type="component" value="Chromosome 15"/>
</dbReference>
<protein>
    <submittedName>
        <fullName evidence="2">Sorting nexin-20 isoform X1</fullName>
    </submittedName>
</protein>
<dbReference type="RefSeq" id="XP_073912117.1">
    <property type="nucleotide sequence ID" value="XM_074056016.1"/>
</dbReference>
<gene>
    <name evidence="2" type="primary">Snx20</name>
</gene>
<name>A0AC58L4M7_CASCN</name>
<reference evidence="2" key="1">
    <citation type="submission" date="2025-08" db="UniProtKB">
        <authorList>
            <consortium name="RefSeq"/>
        </authorList>
    </citation>
    <scope>IDENTIFICATION</scope>
</reference>
<evidence type="ECO:0000313" key="2">
    <source>
        <dbReference type="RefSeq" id="XP_073912117.1"/>
    </source>
</evidence>
<proteinExistence type="predicted"/>
<evidence type="ECO:0000313" key="1">
    <source>
        <dbReference type="Proteomes" id="UP001732720"/>
    </source>
</evidence>
<sequence>MASPQRPGNPGWMGPITQSTSRTEQEASAMDPDLPCPGPKRLLDRTSHLPQPLPLKDAALVQIPEGAVLPDDHSGPSSNSSMTTRELQENWQKEKGRWKPVRLLFEIASARIEERRVSKFVPKALSCSPRTGVPDRGHPDRELRQPQSGGGAALLRLREDAQEPPEVVRGGDRGRGFPPQAPDLQPGGGDDQRARAVAQGLPAPALRHPRRAPLARLRGLPHAARAARGLRLPARRPVRAGAGRPGPRAAAAGEADGALAARSGPRALRGARVPPRPGAPRRGLRGRRARPALPASARGPPLLRPSAGSHGPPGLRAGQGFSVATGQAGRQPAPEAQPRRLHPERAHCPGVSALSQPWAPGAQQEMLVPY</sequence>
<accession>A0AC58L4M7</accession>
<organism evidence="1 2">
    <name type="scientific">Castor canadensis</name>
    <name type="common">American beaver</name>
    <dbReference type="NCBI Taxonomy" id="51338"/>
    <lineage>
        <taxon>Eukaryota</taxon>
        <taxon>Metazoa</taxon>
        <taxon>Chordata</taxon>
        <taxon>Craniata</taxon>
        <taxon>Vertebrata</taxon>
        <taxon>Euteleostomi</taxon>
        <taxon>Mammalia</taxon>
        <taxon>Eutheria</taxon>
        <taxon>Euarchontoglires</taxon>
        <taxon>Glires</taxon>
        <taxon>Rodentia</taxon>
        <taxon>Castorimorpha</taxon>
        <taxon>Castoridae</taxon>
        <taxon>Castor</taxon>
    </lineage>
</organism>